<name>A0AAV7MQD3_PLEWA</name>
<protein>
    <submittedName>
        <fullName evidence="1">Uncharacterized protein</fullName>
    </submittedName>
</protein>
<reference evidence="1" key="1">
    <citation type="journal article" date="2022" name="bioRxiv">
        <title>Sequencing and chromosome-scale assembly of the giantPleurodeles waltlgenome.</title>
        <authorList>
            <person name="Brown T."/>
            <person name="Elewa A."/>
            <person name="Iarovenko S."/>
            <person name="Subramanian E."/>
            <person name="Araus A.J."/>
            <person name="Petzold A."/>
            <person name="Susuki M."/>
            <person name="Suzuki K.-i.T."/>
            <person name="Hayashi T."/>
            <person name="Toyoda A."/>
            <person name="Oliveira C."/>
            <person name="Osipova E."/>
            <person name="Leigh N.D."/>
            <person name="Simon A."/>
            <person name="Yun M.H."/>
        </authorList>
    </citation>
    <scope>NUCLEOTIDE SEQUENCE</scope>
    <source>
        <strain evidence="1">20211129_DDA</strain>
        <tissue evidence="1">Liver</tissue>
    </source>
</reference>
<dbReference type="Proteomes" id="UP001066276">
    <property type="component" value="Chromosome 9"/>
</dbReference>
<accession>A0AAV7MQD3</accession>
<keyword evidence="2" id="KW-1185">Reference proteome</keyword>
<comment type="caution">
    <text evidence="1">The sequence shown here is derived from an EMBL/GenBank/DDBJ whole genome shotgun (WGS) entry which is preliminary data.</text>
</comment>
<evidence type="ECO:0000313" key="1">
    <source>
        <dbReference type="EMBL" id="KAJ1104193.1"/>
    </source>
</evidence>
<proteinExistence type="predicted"/>
<organism evidence="1 2">
    <name type="scientific">Pleurodeles waltl</name>
    <name type="common">Iberian ribbed newt</name>
    <dbReference type="NCBI Taxonomy" id="8319"/>
    <lineage>
        <taxon>Eukaryota</taxon>
        <taxon>Metazoa</taxon>
        <taxon>Chordata</taxon>
        <taxon>Craniata</taxon>
        <taxon>Vertebrata</taxon>
        <taxon>Euteleostomi</taxon>
        <taxon>Amphibia</taxon>
        <taxon>Batrachia</taxon>
        <taxon>Caudata</taxon>
        <taxon>Salamandroidea</taxon>
        <taxon>Salamandridae</taxon>
        <taxon>Pleurodelinae</taxon>
        <taxon>Pleurodeles</taxon>
    </lineage>
</organism>
<dbReference type="AlphaFoldDB" id="A0AAV7MQD3"/>
<sequence length="77" mass="8655">MSVAGLCLRSPQLSQERHRHFGIAQTAVPNCARKRHTHGTLHAPCSLTPKKTIFRFYSGVSVRTFTENKQRTSTSET</sequence>
<dbReference type="EMBL" id="JANPWB010000013">
    <property type="protein sequence ID" value="KAJ1104193.1"/>
    <property type="molecule type" value="Genomic_DNA"/>
</dbReference>
<evidence type="ECO:0000313" key="2">
    <source>
        <dbReference type="Proteomes" id="UP001066276"/>
    </source>
</evidence>
<gene>
    <name evidence="1" type="ORF">NDU88_001605</name>
</gene>